<evidence type="ECO:0000259" key="2">
    <source>
        <dbReference type="SMART" id="SM00909"/>
    </source>
</evidence>
<proteinExistence type="predicted"/>
<gene>
    <name evidence="3" type="ORF">QBE51_06170</name>
</gene>
<evidence type="ECO:0000313" key="3">
    <source>
        <dbReference type="EMBL" id="WZL71097.1"/>
    </source>
</evidence>
<dbReference type="EMBL" id="CP121687">
    <property type="protein sequence ID" value="WZL71097.1"/>
    <property type="molecule type" value="Genomic_DNA"/>
</dbReference>
<dbReference type="Proteomes" id="UP001486565">
    <property type="component" value="Chromosome"/>
</dbReference>
<reference evidence="3 4" key="1">
    <citation type="submission" date="2023-03" db="EMBL/GenBank/DDBJ databases">
        <title>Novel Species.</title>
        <authorList>
            <person name="Ma S."/>
        </authorList>
    </citation>
    <scope>NUCLEOTIDE SEQUENCE [LARGE SCALE GENOMIC DNA]</scope>
    <source>
        <strain evidence="3 4">LIND6LT2</strain>
    </source>
</reference>
<name>A0ABZ2Y6W3_9FIRM</name>
<dbReference type="RefSeq" id="WP_341878062.1">
    <property type="nucleotide sequence ID" value="NZ_CP121687.1"/>
</dbReference>
<evidence type="ECO:0000256" key="1">
    <source>
        <dbReference type="SAM" id="SignalP"/>
    </source>
</evidence>
<keyword evidence="4" id="KW-1185">Reference proteome</keyword>
<organism evidence="3 4">
    <name type="scientific">Defluviitalea saccharophila</name>
    <dbReference type="NCBI Taxonomy" id="879970"/>
    <lineage>
        <taxon>Bacteria</taxon>
        <taxon>Bacillati</taxon>
        <taxon>Bacillota</taxon>
        <taxon>Clostridia</taxon>
        <taxon>Lachnospirales</taxon>
        <taxon>Defluviitaleaceae</taxon>
        <taxon>Defluviitalea</taxon>
    </lineage>
</organism>
<dbReference type="SMART" id="SM00909">
    <property type="entry name" value="Germane"/>
    <property type="match status" value="1"/>
</dbReference>
<sequence length="151" mass="17351">MNGSTYFFILLFMGLMFVSPAFSQQSLSNPTVKEKKVEELFEALLGDTSREGNLIPEGTKLIHYSFENHHLILNFSEDIKNYGGTATEQWIVYKILSTGFSIPEVESITVLIEGRKDYLPEGTIIDGYKKEVWLEERMKSEWRELTKENTG</sequence>
<dbReference type="InterPro" id="IPR019606">
    <property type="entry name" value="GerMN"/>
</dbReference>
<dbReference type="Pfam" id="PF10646">
    <property type="entry name" value="Germane"/>
    <property type="match status" value="1"/>
</dbReference>
<feature type="chain" id="PRO_5045545928" evidence="1">
    <location>
        <begin position="24"/>
        <end position="151"/>
    </location>
</feature>
<accession>A0ABZ2Y6W3</accession>
<keyword evidence="1" id="KW-0732">Signal</keyword>
<protein>
    <submittedName>
        <fullName evidence="3">GerMN domain-containing protein</fullName>
    </submittedName>
</protein>
<evidence type="ECO:0000313" key="4">
    <source>
        <dbReference type="Proteomes" id="UP001486565"/>
    </source>
</evidence>
<feature type="domain" description="GerMN" evidence="2">
    <location>
        <begin position="37"/>
        <end position="121"/>
    </location>
</feature>
<feature type="signal peptide" evidence="1">
    <location>
        <begin position="1"/>
        <end position="23"/>
    </location>
</feature>